<evidence type="ECO:0000313" key="19">
    <source>
        <dbReference type="Proteomes" id="UP000266915"/>
    </source>
</evidence>
<dbReference type="InterPro" id="IPR042097">
    <property type="entry name" value="Aminopeptidase_N-like_N_sf"/>
</dbReference>
<evidence type="ECO:0000256" key="15">
    <source>
        <dbReference type="PIRSR" id="PIRSR634015-3"/>
    </source>
</evidence>
<comment type="cofactor">
    <cofactor evidence="15">
        <name>Zn(2+)</name>
        <dbReference type="ChEBI" id="CHEBI:29105"/>
    </cofactor>
    <text evidence="15">Binds 1 zinc ion per subunit.</text>
</comment>
<evidence type="ECO:0000256" key="12">
    <source>
        <dbReference type="ARBA" id="ARBA00029811"/>
    </source>
</evidence>
<dbReference type="RefSeq" id="WP_085513274.1">
    <property type="nucleotide sequence ID" value="NZ_FXAP01000005.1"/>
</dbReference>
<dbReference type="GO" id="GO:0008270">
    <property type="term" value="F:zinc ion binding"/>
    <property type="evidence" value="ECO:0007669"/>
    <property type="project" value="InterPro"/>
</dbReference>
<dbReference type="Pfam" id="PF17900">
    <property type="entry name" value="Peptidase_M1_N"/>
    <property type="match status" value="1"/>
</dbReference>
<feature type="binding site" evidence="15">
    <location>
        <position position="320"/>
    </location>
    <ligand>
        <name>Zn(2+)</name>
        <dbReference type="ChEBI" id="CHEBI:29105"/>
        <note>catalytic</note>
    </ligand>
</feature>
<gene>
    <name evidence="18" type="ORF">EDD42_2420</name>
</gene>
<accession>A0A3N2C473</accession>
<dbReference type="InterPro" id="IPR034015">
    <property type="entry name" value="M1_LTA4H"/>
</dbReference>
<feature type="domain" description="Aminopeptidase N-like N-terminal" evidence="17">
    <location>
        <begin position="28"/>
        <end position="197"/>
    </location>
</feature>
<evidence type="ECO:0000256" key="9">
    <source>
        <dbReference type="ARBA" id="ARBA00022801"/>
    </source>
</evidence>
<feature type="active site" description="Proton donor" evidence="14">
    <location>
        <position position="373"/>
    </location>
</feature>
<dbReference type="InterPro" id="IPR027268">
    <property type="entry name" value="Peptidase_M4/M1_CTD_sf"/>
</dbReference>
<evidence type="ECO:0000256" key="4">
    <source>
        <dbReference type="ARBA" id="ARBA00012564"/>
    </source>
</evidence>
<organism evidence="18 19">
    <name type="scientific">Plantibacter flavus</name>
    <dbReference type="NCBI Taxonomy" id="150123"/>
    <lineage>
        <taxon>Bacteria</taxon>
        <taxon>Bacillati</taxon>
        <taxon>Actinomycetota</taxon>
        <taxon>Actinomycetes</taxon>
        <taxon>Micrococcales</taxon>
        <taxon>Microbacteriaceae</taxon>
        <taxon>Plantibacter</taxon>
    </lineage>
</organism>
<evidence type="ECO:0000259" key="16">
    <source>
        <dbReference type="Pfam" id="PF01433"/>
    </source>
</evidence>
<keyword evidence="7" id="KW-0645">Protease</keyword>
<evidence type="ECO:0000256" key="7">
    <source>
        <dbReference type="ARBA" id="ARBA00022670"/>
    </source>
</evidence>
<dbReference type="Gene3D" id="1.10.390.10">
    <property type="entry name" value="Neutral Protease Domain 2"/>
    <property type="match status" value="1"/>
</dbReference>
<dbReference type="Pfam" id="PF01433">
    <property type="entry name" value="Peptidase_M1"/>
    <property type="match status" value="1"/>
</dbReference>
<evidence type="ECO:0000256" key="11">
    <source>
        <dbReference type="ARBA" id="ARBA00023049"/>
    </source>
</evidence>
<comment type="subcellular location">
    <subcellularLocation>
        <location evidence="2">Cytoplasm</location>
    </subcellularLocation>
</comment>
<keyword evidence="19" id="KW-1185">Reference proteome</keyword>
<comment type="similarity">
    <text evidence="3">Belongs to the peptidase M1 family.</text>
</comment>
<dbReference type="GO" id="GO:0005737">
    <property type="term" value="C:cytoplasm"/>
    <property type="evidence" value="ECO:0007669"/>
    <property type="project" value="UniProtKB-SubCell"/>
</dbReference>
<dbReference type="Proteomes" id="UP000266915">
    <property type="component" value="Unassembled WGS sequence"/>
</dbReference>
<dbReference type="CDD" id="cd09603">
    <property type="entry name" value="M1_APN_like"/>
    <property type="match status" value="1"/>
</dbReference>
<evidence type="ECO:0000256" key="10">
    <source>
        <dbReference type="ARBA" id="ARBA00022833"/>
    </source>
</evidence>
<dbReference type="InterPro" id="IPR045357">
    <property type="entry name" value="Aminopeptidase_N-like_N"/>
</dbReference>
<feature type="domain" description="Peptidase M1 membrane alanine aminopeptidase" evidence="16">
    <location>
        <begin position="241"/>
        <end position="432"/>
    </location>
</feature>
<sequence length="444" mass="48930">MGEALARLRSAGDPYTPSSGNRGYRVVRYELELDYDVDRNALSGTARLTAVATEELTRFSLDLAALRVTRVQVDGVEAKRTHGSGKLTLTPRNTIADGAEFSVLVRYSGAPRPVRSPWGEIGWEELEDGVIVASQPCGASSWFPCNDHPSDKSSYRISVTASSAYTVVAPGELVSRVARASRTTWVYEQPEPMAAYLATVQIGRYQRLAVSARVATSTVPVVAHLPRDLTARFRHDFADQVDMLACFERAFGPYPFGSYGVVVTDDVLEIPLEAQGMSVFGRNHVDGVSGSERLIAHELAHQWFGNSLTIAAWRDIWLHEGFACYAEWLWSEESGAESADACARAHYAALRRAPQDLVVGDPGPADMFDDRVYKRGAIALHAVRRLLGDEAFFDLLRDWVASFRHSSVSTDDFIRTADRHAPAPVEPLLDAWLFQETLPPFPVG</sequence>
<dbReference type="EMBL" id="RKHL01000001">
    <property type="protein sequence ID" value="ROR82331.1"/>
    <property type="molecule type" value="Genomic_DNA"/>
</dbReference>
<evidence type="ECO:0000256" key="14">
    <source>
        <dbReference type="PIRSR" id="PIRSR634015-1"/>
    </source>
</evidence>
<feature type="binding site" evidence="15">
    <location>
        <position position="297"/>
    </location>
    <ligand>
        <name>Zn(2+)</name>
        <dbReference type="ChEBI" id="CHEBI:29105"/>
        <note>catalytic</note>
    </ligand>
</feature>
<evidence type="ECO:0000256" key="3">
    <source>
        <dbReference type="ARBA" id="ARBA00010136"/>
    </source>
</evidence>
<comment type="caution">
    <text evidence="18">The sequence shown here is derived from an EMBL/GenBank/DDBJ whole genome shotgun (WGS) entry which is preliminary data.</text>
</comment>
<dbReference type="Gene3D" id="2.60.40.1730">
    <property type="entry name" value="tricorn interacting facor f3 domain"/>
    <property type="match status" value="1"/>
</dbReference>
<keyword evidence="9" id="KW-0378">Hydrolase</keyword>
<reference evidence="18 19" key="1">
    <citation type="submission" date="2018-11" db="EMBL/GenBank/DDBJ databases">
        <title>Sequencing the genomes of 1000 actinobacteria strains.</title>
        <authorList>
            <person name="Klenk H.-P."/>
        </authorList>
    </citation>
    <scope>NUCLEOTIDE SEQUENCE [LARGE SCALE GENOMIC DNA]</scope>
    <source>
        <strain evidence="18 19">DSM 14012</strain>
    </source>
</reference>
<dbReference type="SUPFAM" id="SSF55486">
    <property type="entry name" value="Metalloproteases ('zincins'), catalytic domain"/>
    <property type="match status" value="1"/>
</dbReference>
<dbReference type="PANTHER" id="PTHR45726">
    <property type="entry name" value="LEUKOTRIENE A-4 HYDROLASE"/>
    <property type="match status" value="1"/>
</dbReference>
<dbReference type="SUPFAM" id="SSF63737">
    <property type="entry name" value="Leukotriene A4 hydrolase N-terminal domain"/>
    <property type="match status" value="1"/>
</dbReference>
<proteinExistence type="inferred from homology"/>
<evidence type="ECO:0000313" key="18">
    <source>
        <dbReference type="EMBL" id="ROR82331.1"/>
    </source>
</evidence>
<evidence type="ECO:0000259" key="17">
    <source>
        <dbReference type="Pfam" id="PF17900"/>
    </source>
</evidence>
<keyword evidence="8 15" id="KW-0479">Metal-binding</keyword>
<dbReference type="PANTHER" id="PTHR45726:SF3">
    <property type="entry name" value="LEUKOTRIENE A-4 HYDROLASE"/>
    <property type="match status" value="1"/>
</dbReference>
<keyword evidence="6" id="KW-0963">Cytoplasm</keyword>
<keyword evidence="11" id="KW-0482">Metalloprotease</keyword>
<protein>
    <recommendedName>
        <fullName evidence="5">Aminopeptidase N</fullName>
        <ecNumber evidence="4">3.4.11.2</ecNumber>
    </recommendedName>
    <alternativeName>
        <fullName evidence="12">Alanine aminopeptidase</fullName>
    </alternativeName>
    <alternativeName>
        <fullName evidence="13">Lysyl aminopeptidase</fullName>
    </alternativeName>
</protein>
<dbReference type="AlphaFoldDB" id="A0A3N2C473"/>
<feature type="binding site" evidence="15">
    <location>
        <position position="301"/>
    </location>
    <ligand>
        <name>Zn(2+)</name>
        <dbReference type="ChEBI" id="CHEBI:29105"/>
        <note>catalytic</note>
    </ligand>
</feature>
<evidence type="ECO:0000256" key="5">
    <source>
        <dbReference type="ARBA" id="ARBA00015611"/>
    </source>
</evidence>
<dbReference type="InterPro" id="IPR001930">
    <property type="entry name" value="Peptidase_M1"/>
</dbReference>
<dbReference type="EC" id="3.4.11.2" evidence="4"/>
<dbReference type="PRINTS" id="PR00756">
    <property type="entry name" value="ALADIPTASE"/>
</dbReference>
<name>A0A3N2C473_9MICO</name>
<evidence type="ECO:0000256" key="8">
    <source>
        <dbReference type="ARBA" id="ARBA00022723"/>
    </source>
</evidence>
<dbReference type="InterPro" id="IPR014782">
    <property type="entry name" value="Peptidase_M1_dom"/>
</dbReference>
<keyword evidence="10 15" id="KW-0862">Zinc</keyword>
<evidence type="ECO:0000256" key="1">
    <source>
        <dbReference type="ARBA" id="ARBA00000098"/>
    </source>
</evidence>
<evidence type="ECO:0000256" key="2">
    <source>
        <dbReference type="ARBA" id="ARBA00004496"/>
    </source>
</evidence>
<comment type="catalytic activity">
    <reaction evidence="1">
        <text>Release of an N-terminal amino acid, Xaa-|-Yaa- from a peptide, amide or arylamide. Xaa is preferably Ala, but may be most amino acids including Pro (slow action). When a terminal hydrophobic residue is followed by a prolyl residue, the two may be released as an intact Xaa-Pro dipeptide.</text>
        <dbReference type="EC" id="3.4.11.2"/>
    </reaction>
</comment>
<evidence type="ECO:0000256" key="13">
    <source>
        <dbReference type="ARBA" id="ARBA00031533"/>
    </source>
</evidence>
<evidence type="ECO:0000256" key="6">
    <source>
        <dbReference type="ARBA" id="ARBA00022490"/>
    </source>
</evidence>
<dbReference type="GO" id="GO:0008237">
    <property type="term" value="F:metallopeptidase activity"/>
    <property type="evidence" value="ECO:0007669"/>
    <property type="project" value="UniProtKB-KW"/>
</dbReference>
<feature type="active site" description="Proton acceptor" evidence="14">
    <location>
        <position position="298"/>
    </location>
</feature>
<dbReference type="GO" id="GO:0016285">
    <property type="term" value="F:alanyl aminopeptidase activity"/>
    <property type="evidence" value="ECO:0007669"/>
    <property type="project" value="UniProtKB-EC"/>
</dbReference>
<dbReference type="GO" id="GO:0006508">
    <property type="term" value="P:proteolysis"/>
    <property type="evidence" value="ECO:0007669"/>
    <property type="project" value="UniProtKB-KW"/>
</dbReference>